<keyword evidence="8" id="KW-1185">Reference proteome</keyword>
<dbReference type="Gene3D" id="3.40.50.2300">
    <property type="match status" value="1"/>
</dbReference>
<dbReference type="AlphaFoldDB" id="A0A2W1JJD6"/>
<evidence type="ECO:0000256" key="2">
    <source>
        <dbReference type="ARBA" id="ARBA00023125"/>
    </source>
</evidence>
<dbReference type="InterPro" id="IPR000792">
    <property type="entry name" value="Tscrpt_reg_LuxR_C"/>
</dbReference>
<dbReference type="InterPro" id="IPR036388">
    <property type="entry name" value="WH-like_DNA-bd_sf"/>
</dbReference>
<evidence type="ECO:0000313" key="8">
    <source>
        <dbReference type="Proteomes" id="UP000248857"/>
    </source>
</evidence>
<feature type="domain" description="Response regulatory" evidence="6">
    <location>
        <begin position="4"/>
        <end position="120"/>
    </location>
</feature>
<dbReference type="Pfam" id="PF00072">
    <property type="entry name" value="Response_reg"/>
    <property type="match status" value="1"/>
</dbReference>
<dbReference type="SUPFAM" id="SSF46894">
    <property type="entry name" value="C-terminal effector domain of the bipartite response regulators"/>
    <property type="match status" value="1"/>
</dbReference>
<keyword evidence="2" id="KW-0238">DNA-binding</keyword>
<keyword evidence="1" id="KW-0805">Transcription regulation</keyword>
<evidence type="ECO:0000256" key="4">
    <source>
        <dbReference type="PROSITE-ProRule" id="PRU00169"/>
    </source>
</evidence>
<dbReference type="GO" id="GO:0000156">
    <property type="term" value="F:phosphorelay response regulator activity"/>
    <property type="evidence" value="ECO:0007669"/>
    <property type="project" value="TreeGrafter"/>
</dbReference>
<dbReference type="OrthoDB" id="3821207at2"/>
<keyword evidence="4" id="KW-0597">Phosphoprotein</keyword>
<feature type="domain" description="HTH luxR-type" evidence="5">
    <location>
        <begin position="139"/>
        <end position="204"/>
    </location>
</feature>
<dbReference type="PANTHER" id="PTHR48111">
    <property type="entry name" value="REGULATOR OF RPOS"/>
    <property type="match status" value="1"/>
</dbReference>
<dbReference type="PROSITE" id="PS50110">
    <property type="entry name" value="RESPONSE_REGULATORY"/>
    <property type="match status" value="1"/>
</dbReference>
<accession>A0A2W1JJD6</accession>
<reference evidence="7 8" key="1">
    <citation type="journal article" date="2018" name="Sci. Rep.">
        <title>A novel species of the marine cyanobacterium Acaryochloris with a unique pigment content and lifestyle.</title>
        <authorList>
            <person name="Partensky F."/>
            <person name="Six C."/>
            <person name="Ratin M."/>
            <person name="Garczarek L."/>
            <person name="Vaulot D."/>
            <person name="Probert I."/>
            <person name="Calteau A."/>
            <person name="Gourvil P."/>
            <person name="Marie D."/>
            <person name="Grebert T."/>
            <person name="Bouchier C."/>
            <person name="Le Panse S."/>
            <person name="Gachenot M."/>
            <person name="Rodriguez F."/>
            <person name="Garrido J.L."/>
        </authorList>
    </citation>
    <scope>NUCLEOTIDE SEQUENCE [LARGE SCALE GENOMIC DNA]</scope>
    <source>
        <strain evidence="7 8">RCC1774</strain>
    </source>
</reference>
<feature type="modified residue" description="4-aspartylphosphate" evidence="4">
    <location>
        <position position="53"/>
    </location>
</feature>
<dbReference type="InterPro" id="IPR001789">
    <property type="entry name" value="Sig_transdc_resp-reg_receiver"/>
</dbReference>
<dbReference type="PRINTS" id="PR00038">
    <property type="entry name" value="HTHLUXR"/>
</dbReference>
<dbReference type="SUPFAM" id="SSF52172">
    <property type="entry name" value="CheY-like"/>
    <property type="match status" value="1"/>
</dbReference>
<evidence type="ECO:0000256" key="1">
    <source>
        <dbReference type="ARBA" id="ARBA00023015"/>
    </source>
</evidence>
<comment type="caution">
    <text evidence="7">The sequence shown here is derived from an EMBL/GenBank/DDBJ whole genome shotgun (WGS) entry which is preliminary data.</text>
</comment>
<protein>
    <submittedName>
        <fullName evidence="7">Response regulator MprA</fullName>
    </submittedName>
</protein>
<dbReference type="InterPro" id="IPR011006">
    <property type="entry name" value="CheY-like_superfamily"/>
</dbReference>
<evidence type="ECO:0000256" key="3">
    <source>
        <dbReference type="ARBA" id="ARBA00023163"/>
    </source>
</evidence>
<dbReference type="Pfam" id="PF00196">
    <property type="entry name" value="GerE"/>
    <property type="match status" value="1"/>
</dbReference>
<evidence type="ECO:0000313" key="7">
    <source>
        <dbReference type="EMBL" id="PZD73560.1"/>
    </source>
</evidence>
<evidence type="ECO:0000259" key="5">
    <source>
        <dbReference type="PROSITE" id="PS50043"/>
    </source>
</evidence>
<dbReference type="InterPro" id="IPR016032">
    <property type="entry name" value="Sig_transdc_resp-reg_C-effctor"/>
</dbReference>
<dbReference type="RefSeq" id="WP_110985947.1">
    <property type="nucleotide sequence ID" value="NZ_CAWNWM010000005.1"/>
</dbReference>
<evidence type="ECO:0000259" key="6">
    <source>
        <dbReference type="PROSITE" id="PS50110"/>
    </source>
</evidence>
<sequence>MPLTILVVDDDPAICLALTDYLELSGYGVLAAHNGRQAWSLVQQYRPHLIVTDIRMPQMDGFELMRQVRKQPAFRLMPVIFLTSKTETCDRIQGYRAGCDLYLPKPFELEELGAVVRNLLDRSQIVQSELQVQTQVPQAADLTLDLTSREQQVLVLLTEGLSNAQIGDHLHLSPRTIEKYVSKLLQKTETSNRAEIVRFALDHHLIEIGSHEEPELKPAALESSNVIDLHKRRPADQSRR</sequence>
<gene>
    <name evidence="7" type="primary">mprA_7</name>
    <name evidence="7" type="ORF">C1752_01979</name>
</gene>
<keyword evidence="3" id="KW-0804">Transcription</keyword>
<dbReference type="GO" id="GO:0006355">
    <property type="term" value="P:regulation of DNA-templated transcription"/>
    <property type="evidence" value="ECO:0007669"/>
    <property type="project" value="InterPro"/>
</dbReference>
<dbReference type="PROSITE" id="PS50043">
    <property type="entry name" value="HTH_LUXR_2"/>
    <property type="match status" value="1"/>
</dbReference>
<dbReference type="SMART" id="SM00448">
    <property type="entry name" value="REC"/>
    <property type="match status" value="1"/>
</dbReference>
<dbReference type="CDD" id="cd06170">
    <property type="entry name" value="LuxR_C_like"/>
    <property type="match status" value="1"/>
</dbReference>
<dbReference type="GO" id="GO:0032993">
    <property type="term" value="C:protein-DNA complex"/>
    <property type="evidence" value="ECO:0007669"/>
    <property type="project" value="TreeGrafter"/>
</dbReference>
<dbReference type="EMBL" id="PQWO01000005">
    <property type="protein sequence ID" value="PZD73560.1"/>
    <property type="molecule type" value="Genomic_DNA"/>
</dbReference>
<dbReference type="Proteomes" id="UP000248857">
    <property type="component" value="Unassembled WGS sequence"/>
</dbReference>
<dbReference type="Gene3D" id="1.10.10.10">
    <property type="entry name" value="Winged helix-like DNA-binding domain superfamily/Winged helix DNA-binding domain"/>
    <property type="match status" value="1"/>
</dbReference>
<dbReference type="SMART" id="SM00421">
    <property type="entry name" value="HTH_LUXR"/>
    <property type="match status" value="1"/>
</dbReference>
<dbReference type="PANTHER" id="PTHR48111:SF67">
    <property type="entry name" value="TRANSCRIPTIONAL REGULATORY PROTEIN TCTD"/>
    <property type="match status" value="1"/>
</dbReference>
<organism evidence="7 8">
    <name type="scientific">Acaryochloris thomasi RCC1774</name>
    <dbReference type="NCBI Taxonomy" id="1764569"/>
    <lineage>
        <taxon>Bacteria</taxon>
        <taxon>Bacillati</taxon>
        <taxon>Cyanobacteriota</taxon>
        <taxon>Cyanophyceae</taxon>
        <taxon>Acaryochloridales</taxon>
        <taxon>Acaryochloridaceae</taxon>
        <taxon>Acaryochloris</taxon>
        <taxon>Acaryochloris thomasi</taxon>
    </lineage>
</organism>
<dbReference type="InterPro" id="IPR039420">
    <property type="entry name" value="WalR-like"/>
</dbReference>
<name>A0A2W1JJD6_9CYAN</name>
<dbReference type="GO" id="GO:0005829">
    <property type="term" value="C:cytosol"/>
    <property type="evidence" value="ECO:0007669"/>
    <property type="project" value="TreeGrafter"/>
</dbReference>
<dbReference type="GO" id="GO:0000976">
    <property type="term" value="F:transcription cis-regulatory region binding"/>
    <property type="evidence" value="ECO:0007669"/>
    <property type="project" value="TreeGrafter"/>
</dbReference>
<proteinExistence type="predicted"/>